<accession>A0AAV9BH73</accession>
<dbReference type="AlphaFoldDB" id="A0AAV9BH73"/>
<dbReference type="EMBL" id="JAUJYN010000003">
    <property type="protein sequence ID" value="KAK1275840.1"/>
    <property type="molecule type" value="Genomic_DNA"/>
</dbReference>
<dbReference type="Proteomes" id="UP001179952">
    <property type="component" value="Unassembled WGS sequence"/>
</dbReference>
<comment type="caution">
    <text evidence="1">The sequence shown here is derived from an EMBL/GenBank/DDBJ whole genome shotgun (WGS) entry which is preliminary data.</text>
</comment>
<name>A0AAV9BH73_ACOGR</name>
<gene>
    <name evidence="1" type="ORF">QJS04_geneDACA010967</name>
</gene>
<organism evidence="1 2">
    <name type="scientific">Acorus gramineus</name>
    <name type="common">Dwarf sweet flag</name>
    <dbReference type="NCBI Taxonomy" id="55184"/>
    <lineage>
        <taxon>Eukaryota</taxon>
        <taxon>Viridiplantae</taxon>
        <taxon>Streptophyta</taxon>
        <taxon>Embryophyta</taxon>
        <taxon>Tracheophyta</taxon>
        <taxon>Spermatophyta</taxon>
        <taxon>Magnoliopsida</taxon>
        <taxon>Liliopsida</taxon>
        <taxon>Acoraceae</taxon>
        <taxon>Acorus</taxon>
    </lineage>
</organism>
<protein>
    <submittedName>
        <fullName evidence="1">Uncharacterized protein</fullName>
    </submittedName>
</protein>
<proteinExistence type="predicted"/>
<evidence type="ECO:0000313" key="2">
    <source>
        <dbReference type="Proteomes" id="UP001179952"/>
    </source>
</evidence>
<reference evidence="1" key="1">
    <citation type="journal article" date="2023" name="Nat. Commun.">
        <title>Diploid and tetraploid genomes of Acorus and the evolution of monocots.</title>
        <authorList>
            <person name="Ma L."/>
            <person name="Liu K.W."/>
            <person name="Li Z."/>
            <person name="Hsiao Y.Y."/>
            <person name="Qi Y."/>
            <person name="Fu T."/>
            <person name="Tang G.D."/>
            <person name="Zhang D."/>
            <person name="Sun W.H."/>
            <person name="Liu D.K."/>
            <person name="Li Y."/>
            <person name="Chen G.Z."/>
            <person name="Liu X.D."/>
            <person name="Liao X.Y."/>
            <person name="Jiang Y.T."/>
            <person name="Yu X."/>
            <person name="Hao Y."/>
            <person name="Huang J."/>
            <person name="Zhao X.W."/>
            <person name="Ke S."/>
            <person name="Chen Y.Y."/>
            <person name="Wu W.L."/>
            <person name="Hsu J.L."/>
            <person name="Lin Y.F."/>
            <person name="Huang M.D."/>
            <person name="Li C.Y."/>
            <person name="Huang L."/>
            <person name="Wang Z.W."/>
            <person name="Zhao X."/>
            <person name="Zhong W.Y."/>
            <person name="Peng D.H."/>
            <person name="Ahmad S."/>
            <person name="Lan S."/>
            <person name="Zhang J.S."/>
            <person name="Tsai W.C."/>
            <person name="Van de Peer Y."/>
            <person name="Liu Z.J."/>
        </authorList>
    </citation>
    <scope>NUCLEOTIDE SEQUENCE</scope>
    <source>
        <strain evidence="1">SCP</strain>
    </source>
</reference>
<sequence>MGGKPKLEQAAKAENVLRVTHALIVLKKLKFVIQGSDARLVWETIFASNSLCS</sequence>
<evidence type="ECO:0000313" key="1">
    <source>
        <dbReference type="EMBL" id="KAK1275840.1"/>
    </source>
</evidence>
<keyword evidence="2" id="KW-1185">Reference proteome</keyword>
<reference evidence="1" key="2">
    <citation type="submission" date="2023-06" db="EMBL/GenBank/DDBJ databases">
        <authorList>
            <person name="Ma L."/>
            <person name="Liu K.-W."/>
            <person name="Li Z."/>
            <person name="Hsiao Y.-Y."/>
            <person name="Qi Y."/>
            <person name="Fu T."/>
            <person name="Tang G."/>
            <person name="Zhang D."/>
            <person name="Sun W.-H."/>
            <person name="Liu D.-K."/>
            <person name="Li Y."/>
            <person name="Chen G.-Z."/>
            <person name="Liu X.-D."/>
            <person name="Liao X.-Y."/>
            <person name="Jiang Y.-T."/>
            <person name="Yu X."/>
            <person name="Hao Y."/>
            <person name="Huang J."/>
            <person name="Zhao X.-W."/>
            <person name="Ke S."/>
            <person name="Chen Y.-Y."/>
            <person name="Wu W.-L."/>
            <person name="Hsu J.-L."/>
            <person name="Lin Y.-F."/>
            <person name="Huang M.-D."/>
            <person name="Li C.-Y."/>
            <person name="Huang L."/>
            <person name="Wang Z.-W."/>
            <person name="Zhao X."/>
            <person name="Zhong W.-Y."/>
            <person name="Peng D.-H."/>
            <person name="Ahmad S."/>
            <person name="Lan S."/>
            <person name="Zhang J.-S."/>
            <person name="Tsai W.-C."/>
            <person name="Van De Peer Y."/>
            <person name="Liu Z.-J."/>
        </authorList>
    </citation>
    <scope>NUCLEOTIDE SEQUENCE</scope>
    <source>
        <strain evidence="1">SCP</strain>
        <tissue evidence="1">Leaves</tissue>
    </source>
</reference>